<evidence type="ECO:0000313" key="2">
    <source>
        <dbReference type="EMBL" id="RYU15706.1"/>
    </source>
</evidence>
<evidence type="ECO:0000313" key="3">
    <source>
        <dbReference type="Proteomes" id="UP000291189"/>
    </source>
</evidence>
<feature type="region of interest" description="Disordered" evidence="1">
    <location>
        <begin position="382"/>
        <end position="499"/>
    </location>
</feature>
<organism evidence="2 3">
    <name type="scientific">Nocardioides iriomotensis</name>
    <dbReference type="NCBI Taxonomy" id="715784"/>
    <lineage>
        <taxon>Bacteria</taxon>
        <taxon>Bacillati</taxon>
        <taxon>Actinomycetota</taxon>
        <taxon>Actinomycetes</taxon>
        <taxon>Propionibacteriales</taxon>
        <taxon>Nocardioidaceae</taxon>
        <taxon>Nocardioides</taxon>
    </lineage>
</organism>
<gene>
    <name evidence="2" type="ORF">ETU37_00905</name>
</gene>
<dbReference type="SUPFAM" id="SSF141072">
    <property type="entry name" value="CalX-like"/>
    <property type="match status" value="2"/>
</dbReference>
<comment type="caution">
    <text evidence="2">The sequence shown here is derived from an EMBL/GenBank/DDBJ whole genome shotgun (WGS) entry which is preliminary data.</text>
</comment>
<keyword evidence="3" id="KW-1185">Reference proteome</keyword>
<feature type="compositionally biased region" description="Low complexity" evidence="1">
    <location>
        <begin position="382"/>
        <end position="397"/>
    </location>
</feature>
<dbReference type="RefSeq" id="WP_129984989.1">
    <property type="nucleotide sequence ID" value="NZ_SDPU01000001.1"/>
</dbReference>
<dbReference type="Proteomes" id="UP000291189">
    <property type="component" value="Unassembled WGS sequence"/>
</dbReference>
<dbReference type="AlphaFoldDB" id="A0A4V1Z2V3"/>
<feature type="region of interest" description="Disordered" evidence="1">
    <location>
        <begin position="26"/>
        <end position="47"/>
    </location>
</feature>
<dbReference type="EMBL" id="SDPU01000001">
    <property type="protein sequence ID" value="RYU15706.1"/>
    <property type="molecule type" value="Genomic_DNA"/>
</dbReference>
<feature type="region of interest" description="Disordered" evidence="1">
    <location>
        <begin position="195"/>
        <end position="214"/>
    </location>
</feature>
<feature type="compositionally biased region" description="Low complexity" evidence="1">
    <location>
        <begin position="404"/>
        <end position="435"/>
    </location>
</feature>
<sequence length="499" mass="52806">MRARVRILLVSALVVLTTGLVGGLGVPATAGPRKPAPAPPPTGTSEVSVADLAVPEPADGSSLAVRVPVVLDRPASGDVRLRWDLVADSAGPADLTLGSGTATVRAGQQVTDVPTTVRGDAATEAEESATLRVTLVSGPATVVDDTGRVTVRDAVPGLSFGSLQLTEPDTGSAPVTVPAVHVPNASQRLSFRWSWGRGNRTDDESGADVTPTSPTIVSINRGAPGVLVPVSVVGDTRQEFDERWDVEILDVESWVTLADPRGEIYLPNDDASSWDTTWQPPAEVRSRPGSVLHVAGTPRDYVTQGQTLTFDSSNAGFTKLPVPGDPDTDVWNWVTITARGDVSYDVSLWTDPGAERIEPGVWRDVTRFPFSYRRWTSTARTAAATGSTAGSPSTVPTTTPPATSPTSRSGSSSAARRPTRRLCTCTCAGTATPPRSLRRRATPPTSRGTRRRAPYPPPARTSTSRPRPTTASPTARPGWSRRRPPHARRSPAPSRAPFR</sequence>
<feature type="compositionally biased region" description="Low complexity" evidence="1">
    <location>
        <begin position="490"/>
        <end position="499"/>
    </location>
</feature>
<dbReference type="InterPro" id="IPR038081">
    <property type="entry name" value="CalX-like_sf"/>
</dbReference>
<feature type="compositionally biased region" description="Basic residues" evidence="1">
    <location>
        <begin position="479"/>
        <end position="489"/>
    </location>
</feature>
<evidence type="ECO:0008006" key="4">
    <source>
        <dbReference type="Google" id="ProtNLM"/>
    </source>
</evidence>
<protein>
    <recommendedName>
        <fullName evidence="4">Calx-beta domain-containing protein</fullName>
    </recommendedName>
</protein>
<accession>A0A4V1Z2V3</accession>
<evidence type="ECO:0000256" key="1">
    <source>
        <dbReference type="SAM" id="MobiDB-lite"/>
    </source>
</evidence>
<name>A0A4V1Z2V3_9ACTN</name>
<feature type="compositionally biased region" description="Low complexity" evidence="1">
    <location>
        <begin position="460"/>
        <end position="477"/>
    </location>
</feature>
<dbReference type="Gene3D" id="2.60.40.2030">
    <property type="match status" value="1"/>
</dbReference>
<proteinExistence type="predicted"/>
<reference evidence="2 3" key="1">
    <citation type="submission" date="2019-01" db="EMBL/GenBank/DDBJ databases">
        <title>Nocardioides guangzhouensis sp. nov., an actinobacterium isolated from soil.</title>
        <authorList>
            <person name="Fu Y."/>
            <person name="Cai Y."/>
            <person name="Lin Z."/>
            <person name="Chen P."/>
        </authorList>
    </citation>
    <scope>NUCLEOTIDE SEQUENCE [LARGE SCALE GENOMIC DNA]</scope>
    <source>
        <strain evidence="2 3">NBRC 105384</strain>
    </source>
</reference>